<protein>
    <recommendedName>
        <fullName evidence="3">DsrE family protein</fullName>
    </recommendedName>
</protein>
<reference evidence="1 2" key="2">
    <citation type="journal article" date="2012" name="Stand. Genomic Sci.">
        <title>Complete genome sequence of the moderately thermophilic mineral-sulfide-oxidizing firmicute Sulfobacillus acidophilus type strain (NAL(T)).</title>
        <authorList>
            <person name="Anderson I."/>
            <person name="Chertkov O."/>
            <person name="Chen A."/>
            <person name="Saunders E."/>
            <person name="Lapidus A."/>
            <person name="Nolan M."/>
            <person name="Lucas S."/>
            <person name="Hammon N."/>
            <person name="Deshpande S."/>
            <person name="Cheng J.F."/>
            <person name="Han C."/>
            <person name="Tapia R."/>
            <person name="Goodwin L.A."/>
            <person name="Pitluck S."/>
            <person name="Liolios K."/>
            <person name="Pagani I."/>
            <person name="Ivanova N."/>
            <person name="Mikhailova N."/>
            <person name="Pati A."/>
            <person name="Palaniappan K."/>
            <person name="Land M."/>
            <person name="Pan C."/>
            <person name="Rohde M."/>
            <person name="Pukall R."/>
            <person name="Goker M."/>
            <person name="Detter J.C."/>
            <person name="Woyke T."/>
            <person name="Bristow J."/>
            <person name="Eisen J.A."/>
            <person name="Markowitz V."/>
            <person name="Hugenholtz P."/>
            <person name="Kyrpides N.C."/>
            <person name="Klenk H.P."/>
            <person name="Mavromatis K."/>
        </authorList>
    </citation>
    <scope>NUCLEOTIDE SEQUENCE [LARGE SCALE GENOMIC DNA]</scope>
    <source>
        <strain evidence="2">ATCC 700253 / DSM 10332 / NAL</strain>
    </source>
</reference>
<evidence type="ECO:0008006" key="3">
    <source>
        <dbReference type="Google" id="ProtNLM"/>
    </source>
</evidence>
<evidence type="ECO:0000313" key="1">
    <source>
        <dbReference type="EMBL" id="AEW05858.1"/>
    </source>
</evidence>
<dbReference type="HOGENOM" id="CLU_2002744_0_0_9"/>
<name>G8TVD9_SULAD</name>
<sequence length="124" mass="13124">MAHLVVMTTDAPEKWADAGEFVVHFILAALAEGHRVDLLSAGDAVQSLRLSSPWSDLAVGRPDGLFRWHACGHACHTSGIAAPDLPPTAVLSSTTQFGQLMRQADCTVILEPGRMASWTTASGS</sequence>
<dbReference type="STRING" id="679936.Sulac_2395"/>
<gene>
    <name evidence="1" type="ordered locus">Sulac_2395</name>
</gene>
<keyword evidence="2" id="KW-1185">Reference proteome</keyword>
<dbReference type="Proteomes" id="UP000005439">
    <property type="component" value="Chromosome"/>
</dbReference>
<dbReference type="EMBL" id="CP003179">
    <property type="protein sequence ID" value="AEW05858.1"/>
    <property type="molecule type" value="Genomic_DNA"/>
</dbReference>
<proteinExistence type="predicted"/>
<dbReference type="SUPFAM" id="SSF75169">
    <property type="entry name" value="DsrEFH-like"/>
    <property type="match status" value="1"/>
</dbReference>
<dbReference type="KEGG" id="sap:Sulac_2395"/>
<organism evidence="1 2">
    <name type="scientific">Sulfobacillus acidophilus (strain ATCC 700253 / DSM 10332 / NAL)</name>
    <dbReference type="NCBI Taxonomy" id="679936"/>
    <lineage>
        <taxon>Bacteria</taxon>
        <taxon>Bacillati</taxon>
        <taxon>Bacillota</taxon>
        <taxon>Clostridia</taxon>
        <taxon>Eubacteriales</taxon>
        <taxon>Clostridiales Family XVII. Incertae Sedis</taxon>
        <taxon>Sulfobacillus</taxon>
    </lineage>
</organism>
<accession>G8TVD9</accession>
<dbReference type="AlphaFoldDB" id="G8TVD9"/>
<evidence type="ECO:0000313" key="2">
    <source>
        <dbReference type="Proteomes" id="UP000005439"/>
    </source>
</evidence>
<dbReference type="InterPro" id="IPR027396">
    <property type="entry name" value="DsrEFH-like"/>
</dbReference>
<reference evidence="2" key="1">
    <citation type="submission" date="2011-12" db="EMBL/GenBank/DDBJ databases">
        <title>The complete genome of chromosome of Sulfobacillus acidophilus DSM 10332.</title>
        <authorList>
            <person name="Lucas S."/>
            <person name="Han J."/>
            <person name="Lapidus A."/>
            <person name="Bruce D."/>
            <person name="Goodwin L."/>
            <person name="Pitluck S."/>
            <person name="Peters L."/>
            <person name="Kyrpides N."/>
            <person name="Mavromatis K."/>
            <person name="Ivanova N."/>
            <person name="Mikhailova N."/>
            <person name="Chertkov O."/>
            <person name="Saunders E."/>
            <person name="Detter J.C."/>
            <person name="Tapia R."/>
            <person name="Han C."/>
            <person name="Land M."/>
            <person name="Hauser L."/>
            <person name="Markowitz V."/>
            <person name="Cheng J.-F."/>
            <person name="Hugenholtz P."/>
            <person name="Woyke T."/>
            <person name="Wu D."/>
            <person name="Pukall R."/>
            <person name="Gehrich-Schroeter G."/>
            <person name="Schneider S."/>
            <person name="Klenk H.-P."/>
            <person name="Eisen J.A."/>
        </authorList>
    </citation>
    <scope>NUCLEOTIDE SEQUENCE [LARGE SCALE GENOMIC DNA]</scope>
    <source>
        <strain evidence="2">ATCC 700253 / DSM 10332 / NAL</strain>
    </source>
</reference>
<dbReference type="PATRIC" id="fig|679936.5.peg.2481"/>